<reference evidence="2 3" key="1">
    <citation type="submission" date="2019-05" db="EMBL/GenBank/DDBJ databases">
        <title>Another draft genome of Portunus trituberculatus and its Hox gene families provides insights of decapod evolution.</title>
        <authorList>
            <person name="Jeong J.-H."/>
            <person name="Song I."/>
            <person name="Kim S."/>
            <person name="Choi T."/>
            <person name="Kim D."/>
            <person name="Ryu S."/>
            <person name="Kim W."/>
        </authorList>
    </citation>
    <scope>NUCLEOTIDE SEQUENCE [LARGE SCALE GENOMIC DNA]</scope>
    <source>
        <tissue evidence="2">Muscle</tissue>
    </source>
</reference>
<dbReference type="AlphaFoldDB" id="A0A5B7KEM3"/>
<feature type="region of interest" description="Disordered" evidence="1">
    <location>
        <begin position="36"/>
        <end position="67"/>
    </location>
</feature>
<keyword evidence="3" id="KW-1185">Reference proteome</keyword>
<proteinExistence type="predicted"/>
<comment type="caution">
    <text evidence="2">The sequence shown here is derived from an EMBL/GenBank/DDBJ whole genome shotgun (WGS) entry which is preliminary data.</text>
</comment>
<evidence type="ECO:0000313" key="3">
    <source>
        <dbReference type="Proteomes" id="UP000324222"/>
    </source>
</evidence>
<feature type="compositionally biased region" description="Polar residues" evidence="1">
    <location>
        <begin position="39"/>
        <end position="61"/>
    </location>
</feature>
<protein>
    <submittedName>
        <fullName evidence="2">Uncharacterized protein</fullName>
    </submittedName>
</protein>
<evidence type="ECO:0000256" key="1">
    <source>
        <dbReference type="SAM" id="MobiDB-lite"/>
    </source>
</evidence>
<accession>A0A5B7KEM3</accession>
<organism evidence="2 3">
    <name type="scientific">Portunus trituberculatus</name>
    <name type="common">Swimming crab</name>
    <name type="synonym">Neptunus trituberculatus</name>
    <dbReference type="NCBI Taxonomy" id="210409"/>
    <lineage>
        <taxon>Eukaryota</taxon>
        <taxon>Metazoa</taxon>
        <taxon>Ecdysozoa</taxon>
        <taxon>Arthropoda</taxon>
        <taxon>Crustacea</taxon>
        <taxon>Multicrustacea</taxon>
        <taxon>Malacostraca</taxon>
        <taxon>Eumalacostraca</taxon>
        <taxon>Eucarida</taxon>
        <taxon>Decapoda</taxon>
        <taxon>Pleocyemata</taxon>
        <taxon>Brachyura</taxon>
        <taxon>Eubrachyura</taxon>
        <taxon>Portunoidea</taxon>
        <taxon>Portunidae</taxon>
        <taxon>Portuninae</taxon>
        <taxon>Portunus</taxon>
    </lineage>
</organism>
<name>A0A5B7KEM3_PORTR</name>
<dbReference type="Proteomes" id="UP000324222">
    <property type="component" value="Unassembled WGS sequence"/>
</dbReference>
<evidence type="ECO:0000313" key="2">
    <source>
        <dbReference type="EMBL" id="MPD03688.1"/>
    </source>
</evidence>
<gene>
    <name evidence="2" type="ORF">E2C01_099335</name>
</gene>
<sequence length="115" mass="12939">MIRLFIRAELNPSMNCRYTKPQEFITTTTISSCHHESHTASNLSSQAPSSIRQSTHNTTSIAPPPNRPHSFLTSLTFKKYAEFFTPATKNVSLDQWTILEVSRLKTCQESHAVTG</sequence>
<dbReference type="EMBL" id="VSRR010137390">
    <property type="protein sequence ID" value="MPD03688.1"/>
    <property type="molecule type" value="Genomic_DNA"/>
</dbReference>